<evidence type="ECO:0000256" key="1">
    <source>
        <dbReference type="SAM" id="Phobius"/>
    </source>
</evidence>
<accession>A0A0R1M872</accession>
<proteinExistence type="predicted"/>
<reference evidence="2 3" key="1">
    <citation type="journal article" date="2015" name="Genome Announc.">
        <title>Expanding the biotechnology potential of lactobacilli through comparative genomics of 213 strains and associated genera.</title>
        <authorList>
            <person name="Sun Z."/>
            <person name="Harris H.M."/>
            <person name="McCann A."/>
            <person name="Guo C."/>
            <person name="Argimon S."/>
            <person name="Zhang W."/>
            <person name="Yang X."/>
            <person name="Jeffery I.B."/>
            <person name="Cooney J.C."/>
            <person name="Kagawa T.F."/>
            <person name="Liu W."/>
            <person name="Song Y."/>
            <person name="Salvetti E."/>
            <person name="Wrobel A."/>
            <person name="Rasinkangas P."/>
            <person name="Parkhill J."/>
            <person name="Rea M.C."/>
            <person name="O'Sullivan O."/>
            <person name="Ritari J."/>
            <person name="Douillard F.P."/>
            <person name="Paul Ross R."/>
            <person name="Yang R."/>
            <person name="Briner A.E."/>
            <person name="Felis G.E."/>
            <person name="de Vos W.M."/>
            <person name="Barrangou R."/>
            <person name="Klaenhammer T.R."/>
            <person name="Caufield P.W."/>
            <person name="Cui Y."/>
            <person name="Zhang H."/>
            <person name="O'Toole P.W."/>
        </authorList>
    </citation>
    <scope>NUCLEOTIDE SEQUENCE [LARGE SCALE GENOMIC DNA]</scope>
    <source>
        <strain evidence="2 3">DSM 19972</strain>
    </source>
</reference>
<protein>
    <submittedName>
        <fullName evidence="2">Uncharacterized protein</fullName>
    </submittedName>
</protein>
<dbReference type="Proteomes" id="UP000051686">
    <property type="component" value="Unassembled WGS sequence"/>
</dbReference>
<evidence type="ECO:0000313" key="3">
    <source>
        <dbReference type="Proteomes" id="UP000051686"/>
    </source>
</evidence>
<keyword evidence="3" id="KW-1185">Reference proteome</keyword>
<gene>
    <name evidence="2" type="ORF">FD46_GL001246</name>
</gene>
<keyword evidence="1" id="KW-0812">Transmembrane</keyword>
<organism evidence="2 3">
    <name type="scientific">Liquorilactobacillus oeni DSM 19972</name>
    <dbReference type="NCBI Taxonomy" id="1423777"/>
    <lineage>
        <taxon>Bacteria</taxon>
        <taxon>Bacillati</taxon>
        <taxon>Bacillota</taxon>
        <taxon>Bacilli</taxon>
        <taxon>Lactobacillales</taxon>
        <taxon>Lactobacillaceae</taxon>
        <taxon>Liquorilactobacillus</taxon>
    </lineage>
</organism>
<dbReference type="AlphaFoldDB" id="A0A0R1M872"/>
<dbReference type="PATRIC" id="fig|1423777.3.peg.1289"/>
<feature type="transmembrane region" description="Helical" evidence="1">
    <location>
        <begin position="49"/>
        <end position="70"/>
    </location>
</feature>
<sequence length="80" mass="9293">MHVGINAVNSWGKGKYIIFMIPCFLIFFSCAVKFKYIENKYFWGPSAAILMRVFLFGLQLLCLFFSIKYFSVLLDLTFGN</sequence>
<keyword evidence="1" id="KW-0472">Membrane</keyword>
<evidence type="ECO:0000313" key="2">
    <source>
        <dbReference type="EMBL" id="KRL04129.1"/>
    </source>
</evidence>
<dbReference type="EMBL" id="AZEH01000039">
    <property type="protein sequence ID" value="KRL04129.1"/>
    <property type="molecule type" value="Genomic_DNA"/>
</dbReference>
<name>A0A0R1M872_9LACO</name>
<comment type="caution">
    <text evidence="2">The sequence shown here is derived from an EMBL/GenBank/DDBJ whole genome shotgun (WGS) entry which is preliminary data.</text>
</comment>
<feature type="transmembrane region" description="Helical" evidence="1">
    <location>
        <begin position="16"/>
        <end position="37"/>
    </location>
</feature>
<keyword evidence="1" id="KW-1133">Transmembrane helix</keyword>